<dbReference type="AGR" id="WB:WBGene00003653"/>
<dbReference type="Bgee" id="WBGene00003653">
    <property type="expression patterns" value="Expressed in pharyngeal muscle cell (C elegans) and 3 other cell types or tissues"/>
</dbReference>
<keyword evidence="13" id="KW-1185">Reference proteome</keyword>
<keyword evidence="5 9" id="KW-0238">DNA-binding</keyword>
<dbReference type="STRING" id="6239.C06C6.4.1"/>
<feature type="domain" description="NR LBD" evidence="11">
    <location>
        <begin position="117"/>
        <end position="362"/>
    </location>
</feature>
<evidence type="ECO:0000256" key="8">
    <source>
        <dbReference type="ARBA" id="ARBA00023242"/>
    </source>
</evidence>
<evidence type="ECO:0000313" key="12">
    <source>
        <dbReference type="EMBL" id="CAB07558.2"/>
    </source>
</evidence>
<dbReference type="PANTHER" id="PTHR46800:SF6">
    <property type="entry name" value="NUCLEAR HORMONE RECEPTOR FAMILY-RELATED"/>
    <property type="match status" value="1"/>
</dbReference>
<dbReference type="Pfam" id="PF00104">
    <property type="entry name" value="Hormone_recep"/>
    <property type="match status" value="1"/>
</dbReference>
<evidence type="ECO:0000256" key="1">
    <source>
        <dbReference type="ARBA" id="ARBA00022723"/>
    </source>
</evidence>
<dbReference type="PaxDb" id="6239-C06C6.4"/>
<keyword evidence="6 9" id="KW-0804">Transcription</keyword>
<dbReference type="GO" id="GO:0005634">
    <property type="term" value="C:nucleus"/>
    <property type="evidence" value="ECO:0007669"/>
    <property type="project" value="UniProtKB-SubCell"/>
</dbReference>
<dbReference type="PROSITE" id="PS51843">
    <property type="entry name" value="NR_LBD"/>
    <property type="match status" value="1"/>
</dbReference>
<dbReference type="GO" id="GO:0008270">
    <property type="term" value="F:zinc ion binding"/>
    <property type="evidence" value="ECO:0007669"/>
    <property type="project" value="UniProtKB-KW"/>
</dbReference>
<dbReference type="GO" id="GO:0045087">
    <property type="term" value="P:innate immune response"/>
    <property type="evidence" value="ECO:0000318"/>
    <property type="project" value="GO_Central"/>
</dbReference>
<dbReference type="SMART" id="SM00399">
    <property type="entry name" value="ZnF_C4"/>
    <property type="match status" value="1"/>
</dbReference>
<dbReference type="WormBase" id="C06C6.4">
    <property type="protein sequence ID" value="CE28202"/>
    <property type="gene ID" value="WBGene00003653"/>
    <property type="gene designation" value="nhr-63"/>
</dbReference>
<evidence type="ECO:0000256" key="4">
    <source>
        <dbReference type="ARBA" id="ARBA00023015"/>
    </source>
</evidence>
<evidence type="ECO:0000313" key="13">
    <source>
        <dbReference type="Proteomes" id="UP000001940"/>
    </source>
</evidence>
<proteinExistence type="inferred from homology"/>
<keyword evidence="2 9" id="KW-0863">Zinc-finger</keyword>
<dbReference type="EMBL" id="BX284605">
    <property type="protein sequence ID" value="CAB07558.2"/>
    <property type="molecule type" value="Genomic_DNA"/>
</dbReference>
<dbReference type="FunCoup" id="O62034">
    <property type="interactions" value="4"/>
</dbReference>
<dbReference type="SMR" id="O62034"/>
<dbReference type="RefSeq" id="NP_741645.3">
    <property type="nucleotide sequence ID" value="NM_171557.4"/>
</dbReference>
<gene>
    <name evidence="12 14" type="primary">nhr-63</name>
    <name evidence="14" type="ORF">C06C6.4</name>
    <name evidence="12" type="ORF">CELE_C06C6.4</name>
</gene>
<comment type="subcellular location">
    <subcellularLocation>
        <location evidence="9">Nucleus</location>
    </subcellularLocation>
</comment>
<evidence type="ECO:0000256" key="2">
    <source>
        <dbReference type="ARBA" id="ARBA00022771"/>
    </source>
</evidence>
<dbReference type="Proteomes" id="UP000001940">
    <property type="component" value="Chromosome V"/>
</dbReference>
<dbReference type="Pfam" id="PF00105">
    <property type="entry name" value="zf-C4"/>
    <property type="match status" value="1"/>
</dbReference>
<evidence type="ECO:0000256" key="3">
    <source>
        <dbReference type="ARBA" id="ARBA00022833"/>
    </source>
</evidence>
<keyword evidence="1 9" id="KW-0479">Metal-binding</keyword>
<evidence type="ECO:0000259" key="11">
    <source>
        <dbReference type="PROSITE" id="PS51843"/>
    </source>
</evidence>
<accession>O62034</accession>
<organism evidence="12 13">
    <name type="scientific">Caenorhabditis elegans</name>
    <dbReference type="NCBI Taxonomy" id="6239"/>
    <lineage>
        <taxon>Eukaryota</taxon>
        <taxon>Metazoa</taxon>
        <taxon>Ecdysozoa</taxon>
        <taxon>Nematoda</taxon>
        <taxon>Chromadorea</taxon>
        <taxon>Rhabditida</taxon>
        <taxon>Rhabditina</taxon>
        <taxon>Rhabditomorpha</taxon>
        <taxon>Rhabditoidea</taxon>
        <taxon>Rhabditidae</taxon>
        <taxon>Peloderinae</taxon>
        <taxon>Caenorhabditis</taxon>
    </lineage>
</organism>
<dbReference type="GeneID" id="180068"/>
<comment type="similarity">
    <text evidence="9">Belongs to the nuclear hormone receptor family.</text>
</comment>
<keyword evidence="4 9" id="KW-0805">Transcription regulation</keyword>
<evidence type="ECO:0000256" key="7">
    <source>
        <dbReference type="ARBA" id="ARBA00023170"/>
    </source>
</evidence>
<dbReference type="OMA" id="PKWSILV"/>
<dbReference type="PROSITE" id="PS00031">
    <property type="entry name" value="NUCLEAR_REC_DBD_1"/>
    <property type="match status" value="1"/>
</dbReference>
<sequence>MTSTSCHVCGAPEVEPHFGGVSCRACAAFFRRYFHSKKSVISCTCQIRYQNSHPCRECRIQKCFEAGMNPEKVQVKREKHPKKLKMELAHASLSSASSSQSPPSLPISPLPYHIVSRNNSTISYIVSTWGEVQDKRSVLYKKRFDDLTYYEACVASKIDSEIMWNVCEYIFPQIQSLSNLDKNAVLRNFSPKWSLLASSIDFERNCHLYEDVVTVDDYLDMIVKFYSGSMYGDNKISPKEILRVFEPFLTYYGVVLVLPMNAKMFNSIEYMALAMLLLFDGAHANISADCSKMCHDIKNVILRELRDYYIDNGVDEMRFFETIDTVNHVEKGESKFIEELLACELHNVHIHEDYRLILHEQKF</sequence>
<dbReference type="Gene3D" id="3.30.50.10">
    <property type="entry name" value="Erythroid Transcription Factor GATA-1, subunit A"/>
    <property type="match status" value="1"/>
</dbReference>
<evidence type="ECO:0000313" key="14">
    <source>
        <dbReference type="WormBase" id="C06C6.4"/>
    </source>
</evidence>
<reference evidence="12 13" key="1">
    <citation type="journal article" date="1998" name="Science">
        <title>Genome sequence of the nematode C. elegans: a platform for investigating biology.</title>
        <authorList>
            <consortium name="The C. elegans sequencing consortium"/>
            <person name="Sulson J.E."/>
            <person name="Waterston R."/>
        </authorList>
    </citation>
    <scope>NUCLEOTIDE SEQUENCE [LARGE SCALE GENOMIC DNA]</scope>
    <source>
        <strain evidence="12 13">Bristol N2</strain>
    </source>
</reference>
<feature type="domain" description="Nuclear receptor" evidence="10">
    <location>
        <begin position="3"/>
        <end position="75"/>
    </location>
</feature>
<keyword evidence="7 9" id="KW-0675">Receptor</keyword>
<dbReference type="eggNOG" id="KOG3575">
    <property type="taxonomic scope" value="Eukaryota"/>
</dbReference>
<dbReference type="PROSITE" id="PS51030">
    <property type="entry name" value="NUCLEAR_REC_DBD_2"/>
    <property type="match status" value="1"/>
</dbReference>
<dbReference type="InParanoid" id="O62034"/>
<dbReference type="InterPro" id="IPR035500">
    <property type="entry name" value="NHR-like_dom_sf"/>
</dbReference>
<dbReference type="SMART" id="SM00430">
    <property type="entry name" value="HOLI"/>
    <property type="match status" value="1"/>
</dbReference>
<dbReference type="UCSC" id="C06C6.4">
    <property type="organism name" value="c. elegans"/>
</dbReference>
<evidence type="ECO:0000259" key="10">
    <source>
        <dbReference type="PROSITE" id="PS51030"/>
    </source>
</evidence>
<dbReference type="PhylomeDB" id="O62034"/>
<keyword evidence="8 9" id="KW-0539">Nucleus</keyword>
<dbReference type="InterPro" id="IPR013088">
    <property type="entry name" value="Znf_NHR/GATA"/>
</dbReference>
<dbReference type="OrthoDB" id="5784586at2759"/>
<dbReference type="InterPro" id="IPR001628">
    <property type="entry name" value="Znf_hrmn_rcpt"/>
</dbReference>
<name>O62034_CAEEL</name>
<protein>
    <submittedName>
        <fullName evidence="12">Nuclear Hormone Receptor family</fullName>
    </submittedName>
</protein>
<evidence type="ECO:0000256" key="9">
    <source>
        <dbReference type="RuleBase" id="RU004334"/>
    </source>
</evidence>
<dbReference type="Gene3D" id="1.10.565.10">
    <property type="entry name" value="Retinoid X Receptor"/>
    <property type="match status" value="1"/>
</dbReference>
<dbReference type="SUPFAM" id="SSF57716">
    <property type="entry name" value="Glucocorticoid receptor-like (DNA-binding domain)"/>
    <property type="match status" value="1"/>
</dbReference>
<dbReference type="SUPFAM" id="SSF48508">
    <property type="entry name" value="Nuclear receptor ligand-binding domain"/>
    <property type="match status" value="1"/>
</dbReference>
<dbReference type="KEGG" id="cel:CELE_C06C6.4"/>
<dbReference type="InterPro" id="IPR042936">
    <property type="entry name" value="Nhr-150"/>
</dbReference>
<dbReference type="PANTHER" id="PTHR46800">
    <property type="entry name" value="NUCLEAR HORMONE RECEPTOR FAMILY-RELATED-RELATED"/>
    <property type="match status" value="1"/>
</dbReference>
<dbReference type="PIR" id="T19012">
    <property type="entry name" value="T19012"/>
</dbReference>
<dbReference type="GO" id="GO:0043565">
    <property type="term" value="F:sequence-specific DNA binding"/>
    <property type="evidence" value="ECO:0007669"/>
    <property type="project" value="InterPro"/>
</dbReference>
<dbReference type="CTD" id="180068"/>
<dbReference type="InterPro" id="IPR000536">
    <property type="entry name" value="Nucl_hrmn_rcpt_lig-bd"/>
</dbReference>
<dbReference type="GO" id="GO:0003700">
    <property type="term" value="F:DNA-binding transcription factor activity"/>
    <property type="evidence" value="ECO:0007669"/>
    <property type="project" value="InterPro"/>
</dbReference>
<dbReference type="PRINTS" id="PR00047">
    <property type="entry name" value="STROIDFINGER"/>
</dbReference>
<dbReference type="AlphaFoldDB" id="O62034"/>
<keyword evidence="3 9" id="KW-0862">Zinc</keyword>
<evidence type="ECO:0000256" key="6">
    <source>
        <dbReference type="ARBA" id="ARBA00023163"/>
    </source>
</evidence>
<dbReference type="HOGENOM" id="CLU_007368_1_0_1"/>
<evidence type="ECO:0000256" key="5">
    <source>
        <dbReference type="ARBA" id="ARBA00023125"/>
    </source>
</evidence>